<proteinExistence type="predicted"/>
<feature type="domain" description="PORR" evidence="2">
    <location>
        <begin position="88"/>
        <end position="402"/>
    </location>
</feature>
<comment type="caution">
    <text evidence="3">The sequence shown here is derived from an EMBL/GenBank/DDBJ whole genome shotgun (WGS) entry which is preliminary data.</text>
</comment>
<evidence type="ECO:0000313" key="3">
    <source>
        <dbReference type="EMBL" id="KAH7524381.1"/>
    </source>
</evidence>
<dbReference type="Proteomes" id="UP000813462">
    <property type="component" value="Unassembled WGS sequence"/>
</dbReference>
<dbReference type="OrthoDB" id="838682at2759"/>
<dbReference type="Pfam" id="PF11955">
    <property type="entry name" value="PORR"/>
    <property type="match status" value="1"/>
</dbReference>
<dbReference type="PANTHER" id="PTHR31476:SF14">
    <property type="entry name" value="OS09G0473400 PROTEIN"/>
    <property type="match status" value="1"/>
</dbReference>
<dbReference type="EMBL" id="JAEACU010000006">
    <property type="protein sequence ID" value="KAH7524381.1"/>
    <property type="molecule type" value="Genomic_DNA"/>
</dbReference>
<sequence length="403" mass="47248">MLPKPPKSKSNHVDRLSPQIHGLELRLLQDHSMRSSLALNPRSSIPCLPFLTYPFSTTFPKQPNPDRSNKKKKSPRPRAELVQSESTRIPTLERLVERDSFFKFLTKSIEFLSKQPQHALRLDDATKLHNELGFLRGRNVAHSIKRHPLIFETYRRRRDGEMWFRLTDFMEKLLEEERDLANSMVLHRVNTLRKLLMMSSEKRIPMRKIHHCRYLFGIPDDFTDRIAKYPDFFRIVDNGDGGEILELVNWDQTLAVSALEKELMVVDEEKVKKAMDLNLDEGEKRKLKLLDSLPLVSPYSDGSIFDACSLEAEKYRLGMLHEFLSLTIEKKAYMHHIVELRNELSLSKNVYQMVLKQPRKFYVAGTVKNWVVFLKDAYDENGRLIKKDPQVVFNEKLYSYAQM</sequence>
<gene>
    <name evidence="3" type="ORF">FEM48_Zijuj06G0113300</name>
</gene>
<evidence type="ECO:0000259" key="2">
    <source>
        <dbReference type="Pfam" id="PF11955"/>
    </source>
</evidence>
<evidence type="ECO:0000256" key="1">
    <source>
        <dbReference type="SAM" id="MobiDB-lite"/>
    </source>
</evidence>
<organism evidence="3 4">
    <name type="scientific">Ziziphus jujuba var. spinosa</name>
    <dbReference type="NCBI Taxonomy" id="714518"/>
    <lineage>
        <taxon>Eukaryota</taxon>
        <taxon>Viridiplantae</taxon>
        <taxon>Streptophyta</taxon>
        <taxon>Embryophyta</taxon>
        <taxon>Tracheophyta</taxon>
        <taxon>Spermatophyta</taxon>
        <taxon>Magnoliopsida</taxon>
        <taxon>eudicotyledons</taxon>
        <taxon>Gunneridae</taxon>
        <taxon>Pentapetalae</taxon>
        <taxon>rosids</taxon>
        <taxon>fabids</taxon>
        <taxon>Rosales</taxon>
        <taxon>Rhamnaceae</taxon>
        <taxon>Paliureae</taxon>
        <taxon>Ziziphus</taxon>
    </lineage>
</organism>
<evidence type="ECO:0000313" key="4">
    <source>
        <dbReference type="Proteomes" id="UP000813462"/>
    </source>
</evidence>
<feature type="region of interest" description="Disordered" evidence="1">
    <location>
        <begin position="58"/>
        <end position="85"/>
    </location>
</feature>
<protein>
    <recommendedName>
        <fullName evidence="2">PORR domain-containing protein</fullName>
    </recommendedName>
</protein>
<reference evidence="3" key="1">
    <citation type="journal article" date="2021" name="Front. Plant Sci.">
        <title>Chromosome-Scale Genome Assembly for Chinese Sour Jujube and Insights Into Its Genome Evolution and Domestication Signature.</title>
        <authorList>
            <person name="Shen L.-Y."/>
            <person name="Luo H."/>
            <person name="Wang X.-L."/>
            <person name="Wang X.-M."/>
            <person name="Qiu X.-J."/>
            <person name="Liu H."/>
            <person name="Zhou S.-S."/>
            <person name="Jia K.-H."/>
            <person name="Nie S."/>
            <person name="Bao Y.-T."/>
            <person name="Zhang R.-G."/>
            <person name="Yun Q.-Z."/>
            <person name="Chai Y.-H."/>
            <person name="Lu J.-Y."/>
            <person name="Li Y."/>
            <person name="Zhao S.-W."/>
            <person name="Mao J.-F."/>
            <person name="Jia S.-G."/>
            <person name="Mao Y.-M."/>
        </authorList>
    </citation>
    <scope>NUCLEOTIDE SEQUENCE</scope>
    <source>
        <strain evidence="3">AT0</strain>
        <tissue evidence="3">Leaf</tissue>
    </source>
</reference>
<dbReference type="PANTHER" id="PTHR31476">
    <property type="entry name" value="PROTEIN WHAT'S THIS FACTOR 1 HOMOLOG, CHLOROPLASTIC"/>
    <property type="match status" value="1"/>
</dbReference>
<dbReference type="AlphaFoldDB" id="A0A978V8Z6"/>
<dbReference type="InterPro" id="IPR021099">
    <property type="entry name" value="PORR_domain"/>
</dbReference>
<dbReference type="GO" id="GO:0003723">
    <property type="term" value="F:RNA binding"/>
    <property type="evidence" value="ECO:0007669"/>
    <property type="project" value="InterPro"/>
</dbReference>
<accession>A0A978V8Z6</accession>
<name>A0A978V8Z6_ZIZJJ</name>
<dbReference type="InterPro" id="IPR045040">
    <property type="entry name" value="PORR_fam"/>
</dbReference>